<dbReference type="SUPFAM" id="SSF53335">
    <property type="entry name" value="S-adenosyl-L-methionine-dependent methyltransferases"/>
    <property type="match status" value="1"/>
</dbReference>
<proteinExistence type="predicted"/>
<evidence type="ECO:0008006" key="3">
    <source>
        <dbReference type="Google" id="ProtNLM"/>
    </source>
</evidence>
<reference evidence="2" key="1">
    <citation type="submission" date="2017-09" db="EMBL/GenBank/DDBJ databases">
        <title>Depth-based differentiation of microbial function through sediment-hosted aquifers and enrichment of novel symbionts in the deep terrestrial subsurface.</title>
        <authorList>
            <person name="Probst A.J."/>
            <person name="Ladd B."/>
            <person name="Jarett J.K."/>
            <person name="Geller-Mcgrath D.E."/>
            <person name="Sieber C.M.K."/>
            <person name="Emerson J.B."/>
            <person name="Anantharaman K."/>
            <person name="Thomas B.C."/>
            <person name="Malmstrom R."/>
            <person name="Stieglmeier M."/>
            <person name="Klingl A."/>
            <person name="Woyke T."/>
            <person name="Ryan C.M."/>
            <person name="Banfield J.F."/>
        </authorList>
    </citation>
    <scope>NUCLEOTIDE SEQUENCE [LARGE SCALE GENOMIC DNA]</scope>
</reference>
<dbReference type="InterPro" id="IPR029063">
    <property type="entry name" value="SAM-dependent_MTases_sf"/>
</dbReference>
<dbReference type="Gene3D" id="3.40.50.150">
    <property type="entry name" value="Vaccinia Virus protein VP39"/>
    <property type="match status" value="1"/>
</dbReference>
<sequence>MKKIRERLKKIPPLKIAVIAYKALRSKYRFAKKCAMFFNFLGDYQKYKKLPKNNNFPLKIADLYPRFFDKTTTTGLDPIYFYQDTWCARKIFENKPAHHYDVGSKVDLIGTISQFVPTTMIDIRPLEVTLPELSFVKGSTLDLPFKDGEVSSLSSICVIEHIGLGRYGDMLDQFGSEKAAKELSRVLARGGSLYISVPIDSENKVYFNAHR</sequence>
<gene>
    <name evidence="1" type="ORF">COT82_00980</name>
</gene>
<dbReference type="Pfam" id="PF03269">
    <property type="entry name" value="DUF268"/>
    <property type="match status" value="1"/>
</dbReference>
<organism evidence="1 2">
    <name type="scientific">Candidatus Campbellbacteria bacterium CG10_big_fil_rev_8_21_14_0_10_35_52</name>
    <dbReference type="NCBI Taxonomy" id="1974527"/>
    <lineage>
        <taxon>Bacteria</taxon>
        <taxon>Candidatus Campbelliibacteriota</taxon>
    </lineage>
</organism>
<protein>
    <recommendedName>
        <fullName evidence="3">DUF268 domain-containing protein</fullName>
    </recommendedName>
</protein>
<dbReference type="EMBL" id="PFAA01000024">
    <property type="protein sequence ID" value="PIT96840.1"/>
    <property type="molecule type" value="Genomic_DNA"/>
</dbReference>
<evidence type="ECO:0000313" key="2">
    <source>
        <dbReference type="Proteomes" id="UP000230481"/>
    </source>
</evidence>
<comment type="caution">
    <text evidence="1">The sequence shown here is derived from an EMBL/GenBank/DDBJ whole genome shotgun (WGS) entry which is preliminary data.</text>
</comment>
<accession>A0A2M6WVN2</accession>
<name>A0A2M6WVN2_9BACT</name>
<feature type="non-terminal residue" evidence="1">
    <location>
        <position position="211"/>
    </location>
</feature>
<dbReference type="Proteomes" id="UP000230481">
    <property type="component" value="Unassembled WGS sequence"/>
</dbReference>
<dbReference type="InterPro" id="IPR004951">
    <property type="entry name" value="DUF268_CAE_spp"/>
</dbReference>
<evidence type="ECO:0000313" key="1">
    <source>
        <dbReference type="EMBL" id="PIT96840.1"/>
    </source>
</evidence>
<dbReference type="AlphaFoldDB" id="A0A2M6WVN2"/>